<dbReference type="EMBL" id="JAPWTJ010000016">
    <property type="protein sequence ID" value="KAJ8985319.1"/>
    <property type="molecule type" value="Genomic_DNA"/>
</dbReference>
<dbReference type="InterPro" id="IPR038606">
    <property type="entry name" value="To_sf"/>
</dbReference>
<comment type="caution">
    <text evidence="1">The sequence shown here is derived from an EMBL/GenBank/DDBJ whole genome shotgun (WGS) entry which is preliminary data.</text>
</comment>
<name>A0ABQ9K596_9CUCU</name>
<dbReference type="Pfam" id="PF06585">
    <property type="entry name" value="JHBP"/>
    <property type="match status" value="1"/>
</dbReference>
<dbReference type="PANTHER" id="PTHR11008:SF9">
    <property type="entry name" value="PROTEIN TAKEOUT-LIKE PROTEIN"/>
    <property type="match status" value="1"/>
</dbReference>
<accession>A0ABQ9K596</accession>
<proteinExistence type="predicted"/>
<keyword evidence="2" id="KW-1185">Reference proteome</keyword>
<protein>
    <submittedName>
        <fullName evidence="1">Uncharacterized protein</fullName>
    </submittedName>
</protein>
<gene>
    <name evidence="1" type="ORF">NQ317_008349</name>
</gene>
<dbReference type="Gene3D" id="3.15.10.30">
    <property type="entry name" value="Haemolymph juvenile hormone binding protein"/>
    <property type="match status" value="1"/>
</dbReference>
<reference evidence="1" key="1">
    <citation type="journal article" date="2023" name="Insect Mol. Biol.">
        <title>Genome sequencing provides insights into the evolution of gene families encoding plant cell wall-degrading enzymes in longhorned beetles.</title>
        <authorList>
            <person name="Shin N.R."/>
            <person name="Okamura Y."/>
            <person name="Kirsch R."/>
            <person name="Pauchet Y."/>
        </authorList>
    </citation>
    <scope>NUCLEOTIDE SEQUENCE</scope>
    <source>
        <strain evidence="1">MMC_N1</strain>
    </source>
</reference>
<dbReference type="InterPro" id="IPR010562">
    <property type="entry name" value="Haemolymph_juvenile_hormone-bd"/>
</dbReference>
<evidence type="ECO:0000313" key="2">
    <source>
        <dbReference type="Proteomes" id="UP001162164"/>
    </source>
</evidence>
<dbReference type="Proteomes" id="UP001162164">
    <property type="component" value="Unassembled WGS sequence"/>
</dbReference>
<sequence>MTAVIKRVQLTCFVDDYSEIVKISKFKLTSLLEDNNNSTQYVDHLDFKLTHPAISIEGQLDDIYISNLNYYTLKYFQKINLLNNTMELFNLTFHNISLVGAYNLTGNIGGLFDIFGTGHFRLNMLNFSISGQSPLLPSINETHACILMNIHPHVEAMEGWFDDLMNDNELEELINQVIIEIAPTAIEVIWEERKDVLDPFLQKVVLII</sequence>
<organism evidence="1 2">
    <name type="scientific">Molorchus minor</name>
    <dbReference type="NCBI Taxonomy" id="1323400"/>
    <lineage>
        <taxon>Eukaryota</taxon>
        <taxon>Metazoa</taxon>
        <taxon>Ecdysozoa</taxon>
        <taxon>Arthropoda</taxon>
        <taxon>Hexapoda</taxon>
        <taxon>Insecta</taxon>
        <taxon>Pterygota</taxon>
        <taxon>Neoptera</taxon>
        <taxon>Endopterygota</taxon>
        <taxon>Coleoptera</taxon>
        <taxon>Polyphaga</taxon>
        <taxon>Cucujiformia</taxon>
        <taxon>Chrysomeloidea</taxon>
        <taxon>Cerambycidae</taxon>
        <taxon>Lamiinae</taxon>
        <taxon>Monochamini</taxon>
        <taxon>Molorchus</taxon>
    </lineage>
</organism>
<dbReference type="PANTHER" id="PTHR11008">
    <property type="entry name" value="PROTEIN TAKEOUT-LIKE PROTEIN"/>
    <property type="match status" value="1"/>
</dbReference>
<evidence type="ECO:0000313" key="1">
    <source>
        <dbReference type="EMBL" id="KAJ8985319.1"/>
    </source>
</evidence>